<dbReference type="SUPFAM" id="SSF52833">
    <property type="entry name" value="Thioredoxin-like"/>
    <property type="match status" value="1"/>
</dbReference>
<dbReference type="Gene3D" id="3.40.30.10">
    <property type="entry name" value="Glutaredoxin"/>
    <property type="match status" value="1"/>
</dbReference>
<feature type="domain" description="Thioredoxin" evidence="5">
    <location>
        <begin position="33"/>
        <end position="142"/>
    </location>
</feature>
<dbReference type="FunCoup" id="A0A5Q0BLL5">
    <property type="interactions" value="398"/>
</dbReference>
<dbReference type="GO" id="GO:0005829">
    <property type="term" value="C:cytosol"/>
    <property type="evidence" value="ECO:0007669"/>
    <property type="project" value="TreeGrafter"/>
</dbReference>
<dbReference type="GO" id="GO:0045454">
    <property type="term" value="P:cell redox homeostasis"/>
    <property type="evidence" value="ECO:0007669"/>
    <property type="project" value="TreeGrafter"/>
</dbReference>
<organism evidence="6 7">
    <name type="scientific">Candidatus Methylospira mobilis</name>
    <dbReference type="NCBI Taxonomy" id="1808979"/>
    <lineage>
        <taxon>Bacteria</taxon>
        <taxon>Pseudomonadati</taxon>
        <taxon>Pseudomonadota</taxon>
        <taxon>Gammaproteobacteria</taxon>
        <taxon>Methylococcales</taxon>
        <taxon>Methylococcaceae</taxon>
        <taxon>Candidatus Methylospira</taxon>
    </lineage>
</organism>
<keyword evidence="3" id="KW-1015">Disulfide bond</keyword>
<proteinExistence type="predicted"/>
<dbReference type="Proteomes" id="UP000325755">
    <property type="component" value="Chromosome"/>
</dbReference>
<dbReference type="AlphaFoldDB" id="A0A5Q0BLL5"/>
<gene>
    <name evidence="6" type="primary">trxC</name>
    <name evidence="6" type="ORF">F6R98_20245</name>
</gene>
<reference evidence="6 7" key="1">
    <citation type="submission" date="2019-09" db="EMBL/GenBank/DDBJ databases">
        <title>Ecophysiology of the spiral-shaped methanotroph Methylospira mobilis as revealed by the complete genome sequence.</title>
        <authorList>
            <person name="Oshkin I.Y."/>
            <person name="Dedysh S.N."/>
            <person name="Miroshnikov K."/>
            <person name="Danilova O.V."/>
            <person name="Hakobyan A."/>
            <person name="Liesack W."/>
        </authorList>
    </citation>
    <scope>NUCLEOTIDE SEQUENCE [LARGE SCALE GENOMIC DNA]</scope>
    <source>
        <strain evidence="6 7">Shm1</strain>
    </source>
</reference>
<dbReference type="OrthoDB" id="9790390at2"/>
<dbReference type="InParanoid" id="A0A5Q0BLL5"/>
<evidence type="ECO:0000256" key="2">
    <source>
        <dbReference type="ARBA" id="ARBA00022982"/>
    </source>
</evidence>
<dbReference type="InterPro" id="IPR017937">
    <property type="entry name" value="Thioredoxin_CS"/>
</dbReference>
<dbReference type="EMBL" id="CP044205">
    <property type="protein sequence ID" value="QFY44670.1"/>
    <property type="molecule type" value="Genomic_DNA"/>
</dbReference>
<dbReference type="PRINTS" id="PR00421">
    <property type="entry name" value="THIOREDOXIN"/>
</dbReference>
<dbReference type="PANTHER" id="PTHR45663">
    <property type="entry name" value="GEO12009P1"/>
    <property type="match status" value="1"/>
</dbReference>
<evidence type="ECO:0000259" key="5">
    <source>
        <dbReference type="PROSITE" id="PS51352"/>
    </source>
</evidence>
<dbReference type="NCBIfam" id="NF008229">
    <property type="entry name" value="PRK10996.1"/>
    <property type="match status" value="1"/>
</dbReference>
<evidence type="ECO:0000256" key="4">
    <source>
        <dbReference type="ARBA" id="ARBA00023284"/>
    </source>
</evidence>
<evidence type="ECO:0000256" key="1">
    <source>
        <dbReference type="ARBA" id="ARBA00022448"/>
    </source>
</evidence>
<dbReference type="Pfam" id="PF21352">
    <property type="entry name" value="Zn_ribbon_Thio2"/>
    <property type="match status" value="1"/>
</dbReference>
<dbReference type="GO" id="GO:0015035">
    <property type="term" value="F:protein-disulfide reductase activity"/>
    <property type="evidence" value="ECO:0007669"/>
    <property type="project" value="TreeGrafter"/>
</dbReference>
<dbReference type="InterPro" id="IPR013766">
    <property type="entry name" value="Thioredoxin_domain"/>
</dbReference>
<keyword evidence="7" id="KW-1185">Reference proteome</keyword>
<accession>A0A5Q0BLL5</accession>
<dbReference type="RefSeq" id="WP_153250632.1">
    <property type="nucleotide sequence ID" value="NZ_CP044205.1"/>
</dbReference>
<dbReference type="CDD" id="cd02947">
    <property type="entry name" value="TRX_family"/>
    <property type="match status" value="1"/>
</dbReference>
<protein>
    <submittedName>
        <fullName evidence="6">Thioredoxin TrxC</fullName>
    </submittedName>
</protein>
<name>A0A5Q0BLL5_9GAMM</name>
<dbReference type="Gene3D" id="2.30.30.380">
    <property type="entry name" value="Zn-finger domain of Sec23/24"/>
    <property type="match status" value="1"/>
</dbReference>
<dbReference type="InterPro" id="IPR036249">
    <property type="entry name" value="Thioredoxin-like_sf"/>
</dbReference>
<keyword evidence="4" id="KW-0676">Redox-active center</keyword>
<evidence type="ECO:0000313" key="7">
    <source>
        <dbReference type="Proteomes" id="UP000325755"/>
    </source>
</evidence>
<keyword evidence="1" id="KW-0813">Transport</keyword>
<keyword evidence="2" id="KW-0249">Electron transport</keyword>
<dbReference type="PROSITE" id="PS51352">
    <property type="entry name" value="THIOREDOXIN_2"/>
    <property type="match status" value="1"/>
</dbReference>
<evidence type="ECO:0000313" key="6">
    <source>
        <dbReference type="EMBL" id="QFY44670.1"/>
    </source>
</evidence>
<dbReference type="KEGG" id="mmob:F6R98_20245"/>
<dbReference type="Pfam" id="PF00085">
    <property type="entry name" value="Thioredoxin"/>
    <property type="match status" value="1"/>
</dbReference>
<dbReference type="InterPro" id="IPR049299">
    <property type="entry name" value="Thio2_N"/>
</dbReference>
<dbReference type="PANTHER" id="PTHR45663:SF11">
    <property type="entry name" value="GEO12009P1"/>
    <property type="match status" value="1"/>
</dbReference>
<dbReference type="PROSITE" id="PS00194">
    <property type="entry name" value="THIOREDOXIN_1"/>
    <property type="match status" value="1"/>
</dbReference>
<sequence>MSNSLKIVCPHCVTVNRLPLARIEERSLCGNCKHPLFTGKPVELNPSAFGAHLLRNDIPVVVDFWAPWCAPCRTMAPAFEQAAHRLEPGFRFSRLNTEQYPKLGDQYNVRSIPTLIEFVGGHETRRQSGAMDAGSIVRWLQG</sequence>
<evidence type="ECO:0000256" key="3">
    <source>
        <dbReference type="ARBA" id="ARBA00023157"/>
    </source>
</evidence>